<dbReference type="Gene3D" id="3.40.630.30">
    <property type="match status" value="1"/>
</dbReference>
<dbReference type="GO" id="GO:0016747">
    <property type="term" value="F:acyltransferase activity, transferring groups other than amino-acyl groups"/>
    <property type="evidence" value="ECO:0007669"/>
    <property type="project" value="InterPro"/>
</dbReference>
<accession>A0A4U0RDL4</accession>
<dbReference type="OrthoDB" id="7771980at2"/>
<dbReference type="Proteomes" id="UP000309747">
    <property type="component" value="Unassembled WGS sequence"/>
</dbReference>
<dbReference type="InterPro" id="IPR000182">
    <property type="entry name" value="GNAT_dom"/>
</dbReference>
<dbReference type="EMBL" id="SUNI01000004">
    <property type="protein sequence ID" value="TJZ92682.1"/>
    <property type="molecule type" value="Genomic_DNA"/>
</dbReference>
<keyword evidence="3" id="KW-1185">Reference proteome</keyword>
<proteinExistence type="predicted"/>
<organism evidence="2 3">
    <name type="scientific">Paracoccus gahaiensis</name>
    <dbReference type="NCBI Taxonomy" id="1706839"/>
    <lineage>
        <taxon>Bacteria</taxon>
        <taxon>Pseudomonadati</taxon>
        <taxon>Pseudomonadota</taxon>
        <taxon>Alphaproteobacteria</taxon>
        <taxon>Rhodobacterales</taxon>
        <taxon>Paracoccaceae</taxon>
        <taxon>Paracoccus</taxon>
    </lineage>
</organism>
<evidence type="ECO:0000259" key="1">
    <source>
        <dbReference type="PROSITE" id="PS51186"/>
    </source>
</evidence>
<protein>
    <submittedName>
        <fullName evidence="2">GNAT family N-acetyltransferase</fullName>
    </submittedName>
</protein>
<feature type="domain" description="N-acetyltransferase" evidence="1">
    <location>
        <begin position="59"/>
        <end position="226"/>
    </location>
</feature>
<name>A0A4U0RDL4_9RHOB</name>
<dbReference type="PROSITE" id="PS51186">
    <property type="entry name" value="GNAT"/>
    <property type="match status" value="1"/>
</dbReference>
<gene>
    <name evidence="2" type="ORF">FA743_07415</name>
</gene>
<evidence type="ECO:0000313" key="3">
    <source>
        <dbReference type="Proteomes" id="UP000309747"/>
    </source>
</evidence>
<keyword evidence="2" id="KW-0808">Transferase</keyword>
<dbReference type="Pfam" id="PF00583">
    <property type="entry name" value="Acetyltransf_1"/>
    <property type="match status" value="1"/>
</dbReference>
<evidence type="ECO:0000313" key="2">
    <source>
        <dbReference type="EMBL" id="TJZ92682.1"/>
    </source>
</evidence>
<sequence>MTIRKGRVWTTPWRKAARGLRASARRDAASAAASASEGRGSGTGDMVLSSFCISRHLACTTRNPRQGRPMQILSPIPQALSGQAAALWRGHFGAAGWPRRISAAHGLVAVDGRGRVAGVMGLRRAEGGFAQGLPPLPGWLFHPAPATRDLVIDGLAVADPRQGTGGALIAAACAIAARSGHPGLRAEVRARNAGALRFYAAMGFTQIGQGRYGLPWWGQVHLLRLPAPDRS</sequence>
<dbReference type="InterPro" id="IPR016181">
    <property type="entry name" value="Acyl_CoA_acyltransferase"/>
</dbReference>
<dbReference type="AlphaFoldDB" id="A0A4U0RDL4"/>
<comment type="caution">
    <text evidence="2">The sequence shown here is derived from an EMBL/GenBank/DDBJ whole genome shotgun (WGS) entry which is preliminary data.</text>
</comment>
<reference evidence="2 3" key="1">
    <citation type="submission" date="2019-04" db="EMBL/GenBank/DDBJ databases">
        <authorList>
            <person name="Li J."/>
        </authorList>
    </citation>
    <scope>NUCLEOTIDE SEQUENCE [LARGE SCALE GENOMIC DNA]</scope>
    <source>
        <strain evidence="2 3">KCTC 42687</strain>
    </source>
</reference>
<dbReference type="SUPFAM" id="SSF55729">
    <property type="entry name" value="Acyl-CoA N-acyltransferases (Nat)"/>
    <property type="match status" value="1"/>
</dbReference>